<dbReference type="InterPro" id="IPR050811">
    <property type="entry name" value="Phosphate_ABC_transporter"/>
</dbReference>
<reference evidence="4 6" key="1">
    <citation type="submission" date="2015-03" db="EMBL/GenBank/DDBJ databases">
        <authorList>
            <person name="Hassan Y.I."/>
            <person name="Lepp D."/>
            <person name="Zhou T."/>
        </authorList>
    </citation>
    <scope>NUCLEOTIDE SEQUENCE [LARGE SCALE GENOMIC DNA]</scope>
    <source>
        <strain evidence="4 6">DSM 17137</strain>
    </source>
</reference>
<name>A0A0F5LPB6_9HYPH</name>
<organism evidence="4 6">
    <name type="scientific">Devosia limi DSM 17137</name>
    <dbReference type="NCBI Taxonomy" id="1121477"/>
    <lineage>
        <taxon>Bacteria</taxon>
        <taxon>Pseudomonadati</taxon>
        <taxon>Pseudomonadota</taxon>
        <taxon>Alphaproteobacteria</taxon>
        <taxon>Hyphomicrobiales</taxon>
        <taxon>Devosiaceae</taxon>
        <taxon>Devosia</taxon>
    </lineage>
</organism>
<evidence type="ECO:0000313" key="6">
    <source>
        <dbReference type="Proteomes" id="UP000033608"/>
    </source>
</evidence>
<dbReference type="PANTHER" id="PTHR30570">
    <property type="entry name" value="PERIPLASMIC PHOSPHATE BINDING COMPONENT OF PHOSPHATE ABC TRANSPORTER"/>
    <property type="match status" value="1"/>
</dbReference>
<evidence type="ECO:0000313" key="5">
    <source>
        <dbReference type="EMBL" id="SHE93745.1"/>
    </source>
</evidence>
<dbReference type="Proteomes" id="UP000184533">
    <property type="component" value="Unassembled WGS sequence"/>
</dbReference>
<feature type="chain" id="PRO_5015038358" evidence="2">
    <location>
        <begin position="25"/>
        <end position="340"/>
    </location>
</feature>
<dbReference type="RefSeq" id="WP_046135439.1">
    <property type="nucleotide sequence ID" value="NZ_FQVC01000003.1"/>
</dbReference>
<dbReference type="OrthoDB" id="9790048at2"/>
<dbReference type="EMBL" id="FQVC01000003">
    <property type="protein sequence ID" value="SHE93745.1"/>
    <property type="molecule type" value="Genomic_DNA"/>
</dbReference>
<gene>
    <name evidence="5" type="ORF">SAMN02745223_01481</name>
    <name evidence="4" type="ORF">VW29_11675</name>
</gene>
<feature type="signal peptide" evidence="2">
    <location>
        <begin position="1"/>
        <end position="24"/>
    </location>
</feature>
<evidence type="ECO:0000259" key="3">
    <source>
        <dbReference type="Pfam" id="PF12849"/>
    </source>
</evidence>
<dbReference type="Proteomes" id="UP000033608">
    <property type="component" value="Unassembled WGS sequence"/>
</dbReference>
<dbReference type="PANTHER" id="PTHR30570:SF1">
    <property type="entry name" value="PHOSPHATE-BINDING PROTEIN PSTS"/>
    <property type="match status" value="1"/>
</dbReference>
<reference evidence="5" key="2">
    <citation type="submission" date="2016-11" db="EMBL/GenBank/DDBJ databases">
        <authorList>
            <person name="Jaros S."/>
            <person name="Januszkiewicz K."/>
            <person name="Wedrychowicz H."/>
        </authorList>
    </citation>
    <scope>NUCLEOTIDE SEQUENCE [LARGE SCALE GENOMIC DNA]</scope>
    <source>
        <strain evidence="5">DSM 17137</strain>
    </source>
</reference>
<dbReference type="InterPro" id="IPR024370">
    <property type="entry name" value="PBP_domain"/>
</dbReference>
<keyword evidence="1 2" id="KW-0732">Signal</keyword>
<accession>A0A0F5LPB6</accession>
<evidence type="ECO:0000256" key="2">
    <source>
        <dbReference type="SAM" id="SignalP"/>
    </source>
</evidence>
<dbReference type="AlphaFoldDB" id="A0A0F5LPB6"/>
<keyword evidence="6" id="KW-1185">Reference proteome</keyword>
<proteinExistence type="predicted"/>
<dbReference type="Pfam" id="PF12849">
    <property type="entry name" value="PBP_like_2"/>
    <property type="match status" value="1"/>
</dbReference>
<evidence type="ECO:0000313" key="4">
    <source>
        <dbReference type="EMBL" id="KKB84148.1"/>
    </source>
</evidence>
<evidence type="ECO:0000256" key="1">
    <source>
        <dbReference type="ARBA" id="ARBA00022729"/>
    </source>
</evidence>
<protein>
    <submittedName>
        <fullName evidence="5">Phosphate transport system substrate-binding protein</fullName>
    </submittedName>
    <submittedName>
        <fullName evidence="4">Phosphonate ABC transporter substrate-binding protein</fullName>
    </submittedName>
</protein>
<dbReference type="Gene3D" id="3.40.190.10">
    <property type="entry name" value="Periplasmic binding protein-like II"/>
    <property type="match status" value="2"/>
</dbReference>
<feature type="domain" description="PBP" evidence="3">
    <location>
        <begin position="20"/>
        <end position="306"/>
    </location>
</feature>
<dbReference type="EMBL" id="LAJF01000082">
    <property type="protein sequence ID" value="KKB84148.1"/>
    <property type="molecule type" value="Genomic_DNA"/>
</dbReference>
<dbReference type="PATRIC" id="fig|1121477.3.peg.3488"/>
<sequence length="340" mass="35271">MKTALFASAAVIALAAFGTTAAFAQSRDTIQIAGSSTVLPFASIVAEEFGATFPEFKTPVVGSGGTGGGLKQFCSGVGESTIDIANASRAMKAGEREACVAAGVTDIREIQFGFDGIVFASAATGPDFALTPVQVFKAIAAKVPVDGELVDNPYVNWSDIDASLPAQPIQLAIPGSNHGTREVFQEKVVTAGAEEAGLPEGLSDEDKLAVETTFRQDVVVEIAGDYTETLARLTSNPNTVGVFGLSFYDQNKDTLKVATVDGVVPSLETVAAGEYPVSRPLFFYVKGQHIGTIPGLEEYVQFFLSDSISGNGGTLEAAGLIPQPSEKTAEVLAAFEAGAQ</sequence>
<dbReference type="SUPFAM" id="SSF53850">
    <property type="entry name" value="Periplasmic binding protein-like II"/>
    <property type="match status" value="1"/>
</dbReference>
<dbReference type="STRING" id="1121477.SAMN02745223_01481"/>